<dbReference type="EMBL" id="QOVM01000001">
    <property type="protein sequence ID" value="RXG24457.1"/>
    <property type="molecule type" value="Genomic_DNA"/>
</dbReference>
<dbReference type="InterPro" id="IPR017937">
    <property type="entry name" value="Thioredoxin_CS"/>
</dbReference>
<evidence type="ECO:0000256" key="1">
    <source>
        <dbReference type="ARBA" id="ARBA00023284"/>
    </source>
</evidence>
<gene>
    <name evidence="2" type="ORF">DSM00_245</name>
</gene>
<organism evidence="2 3">
    <name type="scientific">Leeuwenhoekiella aequorea</name>
    <dbReference type="NCBI Taxonomy" id="283736"/>
    <lineage>
        <taxon>Bacteria</taxon>
        <taxon>Pseudomonadati</taxon>
        <taxon>Bacteroidota</taxon>
        <taxon>Flavobacteriia</taxon>
        <taxon>Flavobacteriales</taxon>
        <taxon>Flavobacteriaceae</taxon>
        <taxon>Leeuwenhoekiella</taxon>
    </lineage>
</organism>
<dbReference type="AlphaFoldDB" id="A0A4Q0PCF4"/>
<dbReference type="Gene3D" id="3.40.30.10">
    <property type="entry name" value="Glutaredoxin"/>
    <property type="match status" value="1"/>
</dbReference>
<sequence>MDYLKLLAISFFLYFGNLHSQTKAPPINWISWEELDVKLEKDPKKTLIFFHADWCAYCKKIDRVVFTKPEVINKINADYYAVRMNVETTDTIYFDNNRFVNTQALTKRNGVHELALLIASRTGKAFSLPVTLLFTEKFEVNKRIFEYYTSASLLNYLED</sequence>
<protein>
    <submittedName>
        <fullName evidence="2">Thioredoxin-like protein</fullName>
    </submittedName>
</protein>
<proteinExistence type="predicted"/>
<dbReference type="SUPFAM" id="SSF52833">
    <property type="entry name" value="Thioredoxin-like"/>
    <property type="match status" value="1"/>
</dbReference>
<keyword evidence="3" id="KW-1185">Reference proteome</keyword>
<evidence type="ECO:0000313" key="2">
    <source>
        <dbReference type="EMBL" id="RXG24457.1"/>
    </source>
</evidence>
<accession>A0A4Q0PCF4</accession>
<dbReference type="RefSeq" id="WP_128756196.1">
    <property type="nucleotide sequence ID" value="NZ_QOVM01000001.1"/>
</dbReference>
<comment type="caution">
    <text evidence="2">The sequence shown here is derived from an EMBL/GenBank/DDBJ whole genome shotgun (WGS) entry which is preliminary data.</text>
</comment>
<dbReference type="Proteomes" id="UP000289238">
    <property type="component" value="Unassembled WGS sequence"/>
</dbReference>
<keyword evidence="1" id="KW-0676">Redox-active center</keyword>
<dbReference type="Pfam" id="PF13899">
    <property type="entry name" value="Thioredoxin_7"/>
    <property type="match status" value="1"/>
</dbReference>
<dbReference type="OrthoDB" id="9811036at2"/>
<evidence type="ECO:0000313" key="3">
    <source>
        <dbReference type="Proteomes" id="UP000289238"/>
    </source>
</evidence>
<dbReference type="InterPro" id="IPR036249">
    <property type="entry name" value="Thioredoxin-like_sf"/>
</dbReference>
<dbReference type="PROSITE" id="PS00194">
    <property type="entry name" value="THIOREDOXIN_1"/>
    <property type="match status" value="1"/>
</dbReference>
<reference evidence="2 3" key="1">
    <citation type="submission" date="2018-07" db="EMBL/GenBank/DDBJ databases">
        <title>Leeuwenhoekiella genomics.</title>
        <authorList>
            <person name="Tahon G."/>
            <person name="Willems A."/>
        </authorList>
    </citation>
    <scope>NUCLEOTIDE SEQUENCE [LARGE SCALE GENOMIC DNA]</scope>
    <source>
        <strain evidence="2 3">LMG 22550</strain>
    </source>
</reference>
<name>A0A4Q0PCF4_9FLAO</name>